<evidence type="ECO:0000313" key="1">
    <source>
        <dbReference type="EMBL" id="SEL80940.1"/>
    </source>
</evidence>
<protein>
    <submittedName>
        <fullName evidence="1">Uncharacterized protein</fullName>
    </submittedName>
</protein>
<gene>
    <name evidence="1" type="ORF">SAMN05414137_113127</name>
</gene>
<sequence>MNRLRVPVGLFGFGGEAARQRGRRPLTGAFTGAGP</sequence>
<dbReference type="EMBL" id="FOAZ01000013">
    <property type="protein sequence ID" value="SEL80940.1"/>
    <property type="molecule type" value="Genomic_DNA"/>
</dbReference>
<accession>A0A1H7T7U1</accession>
<dbReference type="AlphaFoldDB" id="A0A1H7T7U1"/>
<organism evidence="1 2">
    <name type="scientific">Streptacidiphilus jiangxiensis</name>
    <dbReference type="NCBI Taxonomy" id="235985"/>
    <lineage>
        <taxon>Bacteria</taxon>
        <taxon>Bacillati</taxon>
        <taxon>Actinomycetota</taxon>
        <taxon>Actinomycetes</taxon>
        <taxon>Kitasatosporales</taxon>
        <taxon>Streptomycetaceae</taxon>
        <taxon>Streptacidiphilus</taxon>
    </lineage>
</organism>
<dbReference type="Proteomes" id="UP000183015">
    <property type="component" value="Unassembled WGS sequence"/>
</dbReference>
<reference evidence="2" key="1">
    <citation type="submission" date="2016-10" db="EMBL/GenBank/DDBJ databases">
        <authorList>
            <person name="Varghese N."/>
        </authorList>
    </citation>
    <scope>NUCLEOTIDE SEQUENCE [LARGE SCALE GENOMIC DNA]</scope>
    <source>
        <strain evidence="2">DSM 45096 / BCRC 16803 / CGMCC 4.1857 / CIP 109030 / JCM 12277 / KCTC 19219 / NBRC 100920 / 33214</strain>
    </source>
</reference>
<evidence type="ECO:0000313" key="2">
    <source>
        <dbReference type="Proteomes" id="UP000183015"/>
    </source>
</evidence>
<proteinExistence type="predicted"/>
<name>A0A1H7T7U1_STRJI</name>
<keyword evidence="2" id="KW-1185">Reference proteome</keyword>